<accession>A0A2A5JKP1</accession>
<keyword evidence="2 3" id="KW-0732">Signal</keyword>
<dbReference type="InterPro" id="IPR051398">
    <property type="entry name" value="Polysacch_Deacetylase"/>
</dbReference>
<dbReference type="InterPro" id="IPR002509">
    <property type="entry name" value="NODB_dom"/>
</dbReference>
<evidence type="ECO:0000313" key="6">
    <source>
        <dbReference type="Proteomes" id="UP000228621"/>
    </source>
</evidence>
<dbReference type="PROSITE" id="PS51677">
    <property type="entry name" value="NODB"/>
    <property type="match status" value="1"/>
</dbReference>
<evidence type="ECO:0000313" key="5">
    <source>
        <dbReference type="EMBL" id="PCK30012.1"/>
    </source>
</evidence>
<evidence type="ECO:0000259" key="4">
    <source>
        <dbReference type="PROSITE" id="PS51677"/>
    </source>
</evidence>
<dbReference type="Gene3D" id="3.20.20.370">
    <property type="entry name" value="Glycoside hydrolase/deacetylase"/>
    <property type="match status" value="1"/>
</dbReference>
<reference evidence="6" key="1">
    <citation type="journal article" date="2019" name="Genome Announc.">
        <title>Draft Genome Sequence of Pseudoalteromonas piscicida Strain 36Y ROTHPW, an Hypersaline Seawater Isolate from the South Coast of Sonora, Mexico.</title>
        <authorList>
            <person name="Sanchez-Diaz R."/>
            <person name="Molina-Garza Z.J."/>
            <person name="Cruz-Suarez L.E."/>
            <person name="Selvin J."/>
            <person name="Kiran G.S."/>
            <person name="Ibarra-Gamez J.C."/>
            <person name="Gomez-Gil B."/>
            <person name="Galaviz-Silva L."/>
        </authorList>
    </citation>
    <scope>NUCLEOTIDE SEQUENCE [LARGE SCALE GENOMIC DNA]</scope>
    <source>
        <strain evidence="6">36Y_RITHPW</strain>
    </source>
</reference>
<dbReference type="GO" id="GO:0005576">
    <property type="term" value="C:extracellular region"/>
    <property type="evidence" value="ECO:0007669"/>
    <property type="project" value="UniProtKB-SubCell"/>
</dbReference>
<dbReference type="Pfam" id="PF01522">
    <property type="entry name" value="Polysacc_deac_1"/>
    <property type="match status" value="1"/>
</dbReference>
<protein>
    <submittedName>
        <fullName evidence="5">Polysaccharide deacetylase</fullName>
    </submittedName>
</protein>
<dbReference type="CDD" id="cd10967">
    <property type="entry name" value="CE4_GLA_like_6s"/>
    <property type="match status" value="1"/>
</dbReference>
<evidence type="ECO:0000256" key="3">
    <source>
        <dbReference type="SAM" id="SignalP"/>
    </source>
</evidence>
<sequence>MAKLHSTLVLRFYFTAMLACILFYHTSSVSAESASNFDYPNNAKNAISLTFDDARPSQVEVGVPLLNRHKVKGTFYVMPPQVEEKLAQWQAAAKQGHEIGNHTSEHLCTGNFAWLREKNKGLEQVDLAYIERDIVETTKYIEAHLGVSPKSFAYPCGNTFVGRGAEVKSYVPLIAKHFESGRTWLDETANLPTYTDFSQLTGVRMDGMTFEEIKALLAHLRSNNSWIILAGHEVGEKGRYTVDSKMLDKLIPYLKDPKNGYWLDTVSNVTDYIKRKRTL</sequence>
<dbReference type="SUPFAM" id="SSF88713">
    <property type="entry name" value="Glycoside hydrolase/deacetylase"/>
    <property type="match status" value="1"/>
</dbReference>
<dbReference type="PANTHER" id="PTHR34216">
    <property type="match status" value="1"/>
</dbReference>
<proteinExistence type="predicted"/>
<dbReference type="GO" id="GO:0005975">
    <property type="term" value="P:carbohydrate metabolic process"/>
    <property type="evidence" value="ECO:0007669"/>
    <property type="project" value="InterPro"/>
</dbReference>
<feature type="signal peptide" evidence="3">
    <location>
        <begin position="1"/>
        <end position="31"/>
    </location>
</feature>
<feature type="domain" description="NodB homology" evidence="4">
    <location>
        <begin position="45"/>
        <end position="264"/>
    </location>
</feature>
<dbReference type="RefSeq" id="WP_099643708.1">
    <property type="nucleotide sequence ID" value="NZ_NKHF01000099.1"/>
</dbReference>
<keyword evidence="6" id="KW-1185">Reference proteome</keyword>
<dbReference type="GO" id="GO:0016810">
    <property type="term" value="F:hydrolase activity, acting on carbon-nitrogen (but not peptide) bonds"/>
    <property type="evidence" value="ECO:0007669"/>
    <property type="project" value="InterPro"/>
</dbReference>
<dbReference type="Proteomes" id="UP000228621">
    <property type="component" value="Unassembled WGS sequence"/>
</dbReference>
<feature type="chain" id="PRO_5012156053" evidence="3">
    <location>
        <begin position="32"/>
        <end position="279"/>
    </location>
</feature>
<dbReference type="PANTHER" id="PTHR34216:SF3">
    <property type="entry name" value="POLY-BETA-1,6-N-ACETYL-D-GLUCOSAMINE N-DEACETYLASE"/>
    <property type="match status" value="1"/>
</dbReference>
<comment type="subcellular location">
    <subcellularLocation>
        <location evidence="1">Secreted</location>
    </subcellularLocation>
</comment>
<evidence type="ECO:0000256" key="1">
    <source>
        <dbReference type="ARBA" id="ARBA00004613"/>
    </source>
</evidence>
<dbReference type="EMBL" id="NKHF01000099">
    <property type="protein sequence ID" value="PCK30012.1"/>
    <property type="molecule type" value="Genomic_DNA"/>
</dbReference>
<comment type="caution">
    <text evidence="5">The sequence shown here is derived from an EMBL/GenBank/DDBJ whole genome shotgun (WGS) entry which is preliminary data.</text>
</comment>
<dbReference type="OrthoDB" id="9784220at2"/>
<evidence type="ECO:0000256" key="2">
    <source>
        <dbReference type="ARBA" id="ARBA00022729"/>
    </source>
</evidence>
<gene>
    <name evidence="5" type="ORF">CEX98_19680</name>
</gene>
<dbReference type="InterPro" id="IPR011330">
    <property type="entry name" value="Glyco_hydro/deAcase_b/a-brl"/>
</dbReference>
<organism evidence="5 6">
    <name type="scientific">Pseudoalteromonas piscicida</name>
    <dbReference type="NCBI Taxonomy" id="43662"/>
    <lineage>
        <taxon>Bacteria</taxon>
        <taxon>Pseudomonadati</taxon>
        <taxon>Pseudomonadota</taxon>
        <taxon>Gammaproteobacteria</taxon>
        <taxon>Alteromonadales</taxon>
        <taxon>Pseudoalteromonadaceae</taxon>
        <taxon>Pseudoalteromonas</taxon>
    </lineage>
</organism>
<name>A0A2A5JKP1_PSEO7</name>
<dbReference type="AlphaFoldDB" id="A0A2A5JKP1"/>